<comment type="catalytic activity">
    <reaction evidence="4">
        <text>tRNA(His) + L-histidine + ATP = L-histidyl-tRNA(His) + AMP + diphosphate + H(+)</text>
        <dbReference type="Rhea" id="RHEA:17313"/>
        <dbReference type="Rhea" id="RHEA-COMP:9665"/>
        <dbReference type="Rhea" id="RHEA-COMP:9689"/>
        <dbReference type="ChEBI" id="CHEBI:15378"/>
        <dbReference type="ChEBI" id="CHEBI:30616"/>
        <dbReference type="ChEBI" id="CHEBI:33019"/>
        <dbReference type="ChEBI" id="CHEBI:57595"/>
        <dbReference type="ChEBI" id="CHEBI:78442"/>
        <dbReference type="ChEBI" id="CHEBI:78527"/>
        <dbReference type="ChEBI" id="CHEBI:456215"/>
        <dbReference type="EC" id="6.1.1.21"/>
    </reaction>
</comment>
<evidence type="ECO:0000259" key="5">
    <source>
        <dbReference type="PROSITE" id="PS50862"/>
    </source>
</evidence>
<dbReference type="InterPro" id="IPR041715">
    <property type="entry name" value="HisRS-like_core"/>
</dbReference>
<keyword evidence="6" id="KW-0436">Ligase</keyword>
<dbReference type="CDD" id="cd00773">
    <property type="entry name" value="HisRS-like_core"/>
    <property type="match status" value="1"/>
</dbReference>
<dbReference type="PROSITE" id="PS50862">
    <property type="entry name" value="AA_TRNA_LIGASE_II"/>
    <property type="match status" value="1"/>
</dbReference>
<dbReference type="SUPFAM" id="SSF52954">
    <property type="entry name" value="Class II aaRS ABD-related"/>
    <property type="match status" value="1"/>
</dbReference>
<reference evidence="6" key="1">
    <citation type="submission" date="2018-10" db="EMBL/GenBank/DDBJ databases">
        <title>Hidden diversity of soil giant viruses.</title>
        <authorList>
            <person name="Schulz F."/>
            <person name="Alteio L."/>
            <person name="Goudeau D."/>
            <person name="Ryan E.M."/>
            <person name="Malmstrom R.R."/>
            <person name="Blanchard J."/>
            <person name="Woyke T."/>
        </authorList>
    </citation>
    <scope>NUCLEOTIDE SEQUENCE</scope>
    <source>
        <strain evidence="6">HAV1</strain>
    </source>
</reference>
<dbReference type="InterPro" id="IPR004516">
    <property type="entry name" value="HisRS/HisZ"/>
</dbReference>
<dbReference type="EMBL" id="MK072244">
    <property type="protein sequence ID" value="AYV80490.1"/>
    <property type="molecule type" value="Genomic_DNA"/>
</dbReference>
<name>A0A3G5A040_9VIRU</name>
<dbReference type="PANTHER" id="PTHR11476:SF7">
    <property type="entry name" value="HISTIDINE--TRNA LIGASE"/>
    <property type="match status" value="1"/>
</dbReference>
<dbReference type="GO" id="GO:0000166">
    <property type="term" value="F:nucleotide binding"/>
    <property type="evidence" value="ECO:0007669"/>
    <property type="project" value="UniProtKB-KW"/>
</dbReference>
<evidence type="ECO:0000256" key="2">
    <source>
        <dbReference type="ARBA" id="ARBA00012815"/>
    </source>
</evidence>
<organism evidence="6">
    <name type="scientific">Harvfovirus sp</name>
    <dbReference type="NCBI Taxonomy" id="2487768"/>
    <lineage>
        <taxon>Viruses</taxon>
        <taxon>Varidnaviria</taxon>
        <taxon>Bamfordvirae</taxon>
        <taxon>Nucleocytoviricota</taxon>
        <taxon>Megaviricetes</taxon>
        <taxon>Imitervirales</taxon>
        <taxon>Mimiviridae</taxon>
        <taxon>Klosneuvirinae</taxon>
    </lineage>
</organism>
<protein>
    <recommendedName>
        <fullName evidence="2">histidine--tRNA ligase</fullName>
        <ecNumber evidence="2">6.1.1.21</ecNumber>
    </recommendedName>
</protein>
<keyword evidence="6" id="KW-0030">Aminoacyl-tRNA synthetase</keyword>
<accession>A0A3G5A040</accession>
<dbReference type="PIRSF" id="PIRSF001549">
    <property type="entry name" value="His-tRNA_synth"/>
    <property type="match status" value="1"/>
</dbReference>
<keyword evidence="3" id="KW-0547">Nucleotide-binding</keyword>
<dbReference type="SUPFAM" id="SSF55681">
    <property type="entry name" value="Class II aaRS and biotin synthetases"/>
    <property type="match status" value="1"/>
</dbReference>
<dbReference type="InterPro" id="IPR004154">
    <property type="entry name" value="Anticodon-bd"/>
</dbReference>
<sequence length="512" mass="58242">MTSDAVGDESTRILRRVATGMRDWDKTMIALREHIINVCKKYYTATGACQLDTPVLELFEMVKNIYGEEFDKSVYLLDEGDLIMRYDLTVPFVRYVTMNCLKLFRRYQIGKVYRRDRPELSKGRYCEITQADFDIAGSDQGSGIFDLEILQLVQNLLTELIGDNFIVRLNNRSILQEYLEKMNVPKEMLLTVAATIDKLDKKSLEEICVELKEKGVEDKVIGTIQGFIGAISKILNSSDKIMAFLEKELEEKIFGKVSDGYEMKSVRDICLELKEYGTHPTIIAKVRKVDNMHKISVAGVILEYLKTEKLISDETFLKESNFFNRIVKLGIGGVMFDPLLTRGLDYYTALIFEVYYNDREIMPSSICAGGRYDDLIGKFTAHGSCPAVGMSVGVERIVTILSELKIPERSEIKIYVASIGSKEKEMEILDARIMLCNEFRKHNIPTAMSHLKNPKMGSQMEEILSNNIPYMVVIGSSELKSNTIGIKNIAESLPQQKFEREAGIKFLVEKLK</sequence>
<dbReference type="EC" id="6.1.1.21" evidence="2"/>
<dbReference type="Gene3D" id="3.40.50.800">
    <property type="entry name" value="Anticodon-binding domain"/>
    <property type="match status" value="1"/>
</dbReference>
<evidence type="ECO:0000256" key="4">
    <source>
        <dbReference type="ARBA" id="ARBA00047639"/>
    </source>
</evidence>
<dbReference type="Pfam" id="PF13393">
    <property type="entry name" value="tRNA-synt_His"/>
    <property type="match status" value="2"/>
</dbReference>
<comment type="similarity">
    <text evidence="1">Belongs to the class-II aminoacyl-tRNA synthetase family.</text>
</comment>
<proteinExistence type="inferred from homology"/>
<dbReference type="Pfam" id="PF03129">
    <property type="entry name" value="HGTP_anticodon"/>
    <property type="match status" value="1"/>
</dbReference>
<gene>
    <name evidence="6" type="ORF">Harvfovirus2_20</name>
</gene>
<evidence type="ECO:0000256" key="1">
    <source>
        <dbReference type="ARBA" id="ARBA00008226"/>
    </source>
</evidence>
<dbReference type="InterPro" id="IPR006195">
    <property type="entry name" value="aa-tRNA-synth_II"/>
</dbReference>
<evidence type="ECO:0000313" key="6">
    <source>
        <dbReference type="EMBL" id="AYV80490.1"/>
    </source>
</evidence>
<dbReference type="PANTHER" id="PTHR11476">
    <property type="entry name" value="HISTIDYL-TRNA SYNTHETASE"/>
    <property type="match status" value="1"/>
</dbReference>
<dbReference type="GO" id="GO:0004821">
    <property type="term" value="F:histidine-tRNA ligase activity"/>
    <property type="evidence" value="ECO:0007669"/>
    <property type="project" value="UniProtKB-EC"/>
</dbReference>
<dbReference type="InterPro" id="IPR045864">
    <property type="entry name" value="aa-tRNA-synth_II/BPL/LPL"/>
</dbReference>
<dbReference type="InterPro" id="IPR036621">
    <property type="entry name" value="Anticodon-bd_dom_sf"/>
</dbReference>
<feature type="domain" description="Aminoacyl-transfer RNA synthetases class-II family profile" evidence="5">
    <location>
        <begin position="15"/>
        <end position="401"/>
    </location>
</feature>
<evidence type="ECO:0000256" key="3">
    <source>
        <dbReference type="ARBA" id="ARBA00022741"/>
    </source>
</evidence>
<dbReference type="GO" id="GO:0003723">
    <property type="term" value="F:RNA binding"/>
    <property type="evidence" value="ECO:0007669"/>
    <property type="project" value="TreeGrafter"/>
</dbReference>
<dbReference type="Gene3D" id="3.30.930.10">
    <property type="entry name" value="Bira Bifunctional Protein, Domain 2"/>
    <property type="match status" value="2"/>
</dbReference>